<comment type="similarity">
    <text evidence="9">Belongs to the MntA antitoxin family.</text>
</comment>
<evidence type="ECO:0000256" key="8">
    <source>
        <dbReference type="ARBA" id="ARBA00022842"/>
    </source>
</evidence>
<evidence type="ECO:0000313" key="11">
    <source>
        <dbReference type="EMBL" id="QEC57236.1"/>
    </source>
</evidence>
<feature type="domain" description="Polymerase nucleotidyl transferase" evidence="10">
    <location>
        <begin position="10"/>
        <end position="76"/>
    </location>
</feature>
<dbReference type="RefSeq" id="WP_146789341.1">
    <property type="nucleotide sequence ID" value="NZ_BAABIO010000003.1"/>
</dbReference>
<sequence length="96" mass="11070">MDKATILSELKRVKPDLAQRYGLTELALFGSYSRGEQTAQSDIDLMVDFEKPHFNKFFDCVFMLKDLFKEKEVQVVSKGGIKPQYFQAIKPDLLYA</sequence>
<dbReference type="Proteomes" id="UP000321204">
    <property type="component" value="Chromosome"/>
</dbReference>
<organism evidence="11 12">
    <name type="scientific">Flavisolibacter ginsenosidimutans</name>
    <dbReference type="NCBI Taxonomy" id="661481"/>
    <lineage>
        <taxon>Bacteria</taxon>
        <taxon>Pseudomonadati</taxon>
        <taxon>Bacteroidota</taxon>
        <taxon>Chitinophagia</taxon>
        <taxon>Chitinophagales</taxon>
        <taxon>Chitinophagaceae</taxon>
        <taxon>Flavisolibacter</taxon>
    </lineage>
</organism>
<keyword evidence="2" id="KW-1277">Toxin-antitoxin system</keyword>
<comment type="cofactor">
    <cofactor evidence="1">
        <name>Mg(2+)</name>
        <dbReference type="ChEBI" id="CHEBI:18420"/>
    </cofactor>
</comment>
<keyword evidence="8" id="KW-0460">Magnesium</keyword>
<reference evidence="11 12" key="1">
    <citation type="journal article" date="2015" name="Int. J. Syst. Evol. Microbiol.">
        <title>Flavisolibacter ginsenosidimutans sp. nov., with ginsenoside-converting activity isolated from soil used for cultivating ginseng.</title>
        <authorList>
            <person name="Zhao Y."/>
            <person name="Liu Q."/>
            <person name="Kang M.S."/>
            <person name="Jin F."/>
            <person name="Yu H."/>
            <person name="Im W.T."/>
        </authorList>
    </citation>
    <scope>NUCLEOTIDE SEQUENCE [LARGE SCALE GENOMIC DNA]</scope>
    <source>
        <strain evidence="11 12">Gsoil 636</strain>
    </source>
</reference>
<accession>A0A5B8ULB5</accession>
<name>A0A5B8ULB5_9BACT</name>
<proteinExistence type="inferred from homology"/>
<dbReference type="EMBL" id="CP042433">
    <property type="protein sequence ID" value="QEC57236.1"/>
    <property type="molecule type" value="Genomic_DNA"/>
</dbReference>
<evidence type="ECO:0000256" key="3">
    <source>
        <dbReference type="ARBA" id="ARBA00022679"/>
    </source>
</evidence>
<dbReference type="GO" id="GO:0005524">
    <property type="term" value="F:ATP binding"/>
    <property type="evidence" value="ECO:0007669"/>
    <property type="project" value="UniProtKB-KW"/>
</dbReference>
<dbReference type="PANTHER" id="PTHR33571">
    <property type="entry name" value="SSL8005 PROTEIN"/>
    <property type="match status" value="1"/>
</dbReference>
<dbReference type="AlphaFoldDB" id="A0A5B8ULB5"/>
<evidence type="ECO:0000256" key="2">
    <source>
        <dbReference type="ARBA" id="ARBA00022649"/>
    </source>
</evidence>
<dbReference type="InterPro" id="IPR052038">
    <property type="entry name" value="Type-VII_TA_antitoxin"/>
</dbReference>
<dbReference type="GO" id="GO:0046872">
    <property type="term" value="F:metal ion binding"/>
    <property type="evidence" value="ECO:0007669"/>
    <property type="project" value="UniProtKB-KW"/>
</dbReference>
<dbReference type="Pfam" id="PF01909">
    <property type="entry name" value="NTP_transf_2"/>
    <property type="match status" value="1"/>
</dbReference>
<dbReference type="PANTHER" id="PTHR33571:SF14">
    <property type="entry name" value="PROTEIN ADENYLYLTRANSFERASE MJ0435-RELATED"/>
    <property type="match status" value="1"/>
</dbReference>
<keyword evidence="6" id="KW-0547">Nucleotide-binding</keyword>
<dbReference type="GO" id="GO:0016779">
    <property type="term" value="F:nucleotidyltransferase activity"/>
    <property type="evidence" value="ECO:0007669"/>
    <property type="project" value="UniProtKB-KW"/>
</dbReference>
<keyword evidence="4" id="KW-0548">Nucleotidyltransferase</keyword>
<evidence type="ECO:0000256" key="6">
    <source>
        <dbReference type="ARBA" id="ARBA00022741"/>
    </source>
</evidence>
<dbReference type="Gene3D" id="3.30.460.10">
    <property type="entry name" value="Beta Polymerase, domain 2"/>
    <property type="match status" value="1"/>
</dbReference>
<keyword evidence="5" id="KW-0479">Metal-binding</keyword>
<dbReference type="KEGG" id="fgg:FSB75_15460"/>
<evidence type="ECO:0000259" key="10">
    <source>
        <dbReference type="Pfam" id="PF01909"/>
    </source>
</evidence>
<dbReference type="InterPro" id="IPR002934">
    <property type="entry name" value="Polymerase_NTP_transf_dom"/>
</dbReference>
<evidence type="ECO:0000256" key="4">
    <source>
        <dbReference type="ARBA" id="ARBA00022695"/>
    </source>
</evidence>
<protein>
    <submittedName>
        <fullName evidence="11">DNA polymerase subunit beta</fullName>
    </submittedName>
</protein>
<gene>
    <name evidence="11" type="ORF">FSB75_15460</name>
</gene>
<evidence type="ECO:0000256" key="5">
    <source>
        <dbReference type="ARBA" id="ARBA00022723"/>
    </source>
</evidence>
<dbReference type="SUPFAM" id="SSF81301">
    <property type="entry name" value="Nucleotidyltransferase"/>
    <property type="match status" value="1"/>
</dbReference>
<keyword evidence="12" id="KW-1185">Reference proteome</keyword>
<evidence type="ECO:0000313" key="12">
    <source>
        <dbReference type="Proteomes" id="UP000321204"/>
    </source>
</evidence>
<keyword evidence="3" id="KW-0808">Transferase</keyword>
<evidence type="ECO:0000256" key="9">
    <source>
        <dbReference type="ARBA" id="ARBA00038276"/>
    </source>
</evidence>
<evidence type="ECO:0000256" key="1">
    <source>
        <dbReference type="ARBA" id="ARBA00001946"/>
    </source>
</evidence>
<evidence type="ECO:0000256" key="7">
    <source>
        <dbReference type="ARBA" id="ARBA00022840"/>
    </source>
</evidence>
<dbReference type="InterPro" id="IPR043519">
    <property type="entry name" value="NT_sf"/>
</dbReference>
<dbReference type="OrthoDB" id="9809668at2"/>
<dbReference type="CDD" id="cd05403">
    <property type="entry name" value="NT_KNTase_like"/>
    <property type="match status" value="1"/>
</dbReference>
<keyword evidence="7" id="KW-0067">ATP-binding</keyword>